<evidence type="ECO:0000313" key="21">
    <source>
        <dbReference type="EMBL" id="UXC63927.1"/>
    </source>
</evidence>
<dbReference type="Pfam" id="PF00358">
    <property type="entry name" value="PTS_EIIA_1"/>
    <property type="match status" value="1"/>
</dbReference>
<evidence type="ECO:0000259" key="18">
    <source>
        <dbReference type="PROSITE" id="PS51093"/>
    </source>
</evidence>
<dbReference type="InterPro" id="IPR011297">
    <property type="entry name" value="PTS_IIABC_b_glu"/>
</dbReference>
<dbReference type="Proteomes" id="UP001058429">
    <property type="component" value="Chromosome"/>
</dbReference>
<keyword evidence="6" id="KW-0598">Phosphotransferase system</keyword>
<dbReference type="EMBL" id="CP104396">
    <property type="protein sequence ID" value="UXC63927.1"/>
    <property type="molecule type" value="Genomic_DNA"/>
</dbReference>
<evidence type="ECO:0000256" key="5">
    <source>
        <dbReference type="ARBA" id="ARBA00022679"/>
    </source>
</evidence>
<dbReference type="GO" id="GO:0016301">
    <property type="term" value="F:kinase activity"/>
    <property type="evidence" value="ECO:0007669"/>
    <property type="project" value="UniProtKB-KW"/>
</dbReference>
<dbReference type="EC" id="2.7.1.211" evidence="11"/>
<dbReference type="GO" id="GO:0008982">
    <property type="term" value="F:protein-N(PI)-phosphohistidine-sugar phosphotransferase activity"/>
    <property type="evidence" value="ECO:0007669"/>
    <property type="project" value="InterPro"/>
</dbReference>
<feature type="transmembrane region" description="Helical" evidence="17">
    <location>
        <begin position="397"/>
        <end position="422"/>
    </location>
</feature>
<feature type="transmembrane region" description="Helical" evidence="17">
    <location>
        <begin position="442"/>
        <end position="463"/>
    </location>
</feature>
<evidence type="ECO:0000256" key="15">
    <source>
        <dbReference type="ARBA" id="ARBA00081008"/>
    </source>
</evidence>
<dbReference type="GO" id="GO:0009401">
    <property type="term" value="P:phosphoenolpyruvate-dependent sugar phosphotransferase system"/>
    <property type="evidence" value="ECO:0007669"/>
    <property type="project" value="UniProtKB-KW"/>
</dbReference>
<evidence type="ECO:0000256" key="2">
    <source>
        <dbReference type="ARBA" id="ARBA00022448"/>
    </source>
</evidence>
<proteinExistence type="predicted"/>
<keyword evidence="10 17" id="KW-0472">Membrane</keyword>
<dbReference type="GO" id="GO:0015771">
    <property type="term" value="P:trehalose transport"/>
    <property type="evidence" value="ECO:0007669"/>
    <property type="project" value="TreeGrafter"/>
</dbReference>
<evidence type="ECO:0000259" key="19">
    <source>
        <dbReference type="PROSITE" id="PS51098"/>
    </source>
</evidence>
<evidence type="ECO:0000313" key="22">
    <source>
        <dbReference type="Proteomes" id="UP001058429"/>
    </source>
</evidence>
<name>A0A9Q9J7X4_9LACO</name>
<dbReference type="NCBIfam" id="TIGR00830">
    <property type="entry name" value="PTBA"/>
    <property type="match status" value="1"/>
</dbReference>
<dbReference type="CDD" id="cd00210">
    <property type="entry name" value="PTS_IIA_glc"/>
    <property type="match status" value="1"/>
</dbReference>
<dbReference type="SUPFAM" id="SSF55604">
    <property type="entry name" value="Glucose permease domain IIB"/>
    <property type="match status" value="1"/>
</dbReference>
<dbReference type="InterPro" id="IPR036878">
    <property type="entry name" value="Glu_permease_IIB"/>
</dbReference>
<evidence type="ECO:0000256" key="9">
    <source>
        <dbReference type="ARBA" id="ARBA00022989"/>
    </source>
</evidence>
<dbReference type="RefSeq" id="WP_260904471.1">
    <property type="nucleotide sequence ID" value="NZ_CP104396.1"/>
</dbReference>
<dbReference type="FunFam" id="2.70.70.10:FF:000001">
    <property type="entry name" value="PTS system glucose-specific IIA component"/>
    <property type="match status" value="1"/>
</dbReference>
<dbReference type="InterPro" id="IPR003352">
    <property type="entry name" value="PTS_EIIC"/>
</dbReference>
<evidence type="ECO:0000256" key="7">
    <source>
        <dbReference type="ARBA" id="ARBA00022692"/>
    </source>
</evidence>
<feature type="transmembrane region" description="Helical" evidence="17">
    <location>
        <begin position="301"/>
        <end position="327"/>
    </location>
</feature>
<evidence type="ECO:0000256" key="14">
    <source>
        <dbReference type="ARBA" id="ARBA00074554"/>
    </source>
</evidence>
<comment type="catalytic activity">
    <reaction evidence="13">
        <text>N(pros)-phospho-L-histidyl-[protein](out) + sucrose = sucrose 6(G)-phosphate(in) + L-histidyl-[protein]</text>
        <dbReference type="Rhea" id="RHEA:49236"/>
        <dbReference type="Rhea" id="RHEA-COMP:9745"/>
        <dbReference type="Rhea" id="RHEA-COMP:9746"/>
        <dbReference type="ChEBI" id="CHEBI:17992"/>
        <dbReference type="ChEBI" id="CHEBI:29979"/>
        <dbReference type="ChEBI" id="CHEBI:64837"/>
        <dbReference type="ChEBI" id="CHEBI:91002"/>
        <dbReference type="EC" id="2.7.1.211"/>
    </reaction>
</comment>
<keyword evidence="7 17" id="KW-0812">Transmembrane</keyword>
<reference evidence="21" key="1">
    <citation type="submission" date="2022-09" db="EMBL/GenBank/DDBJ databases">
        <title>Complete genome of Ligilactobacillus agilis AM_LB6, isolated from chicken feces.</title>
        <authorList>
            <person name="den Bakker H.C."/>
            <person name="Mann A."/>
        </authorList>
    </citation>
    <scope>NUCLEOTIDE SEQUENCE</scope>
    <source>
        <strain evidence="21">AM_LB6</strain>
    </source>
</reference>
<feature type="transmembrane region" description="Helical" evidence="17">
    <location>
        <begin position="145"/>
        <end position="164"/>
    </location>
</feature>
<dbReference type="GO" id="GO:0005886">
    <property type="term" value="C:plasma membrane"/>
    <property type="evidence" value="ECO:0007669"/>
    <property type="project" value="UniProtKB-SubCell"/>
</dbReference>
<keyword evidence="8" id="KW-0418">Kinase</keyword>
<feature type="transmembrane region" description="Helical" evidence="17">
    <location>
        <begin position="339"/>
        <end position="359"/>
    </location>
</feature>
<dbReference type="InterPro" id="IPR011055">
    <property type="entry name" value="Dup_hybrid_motif"/>
</dbReference>
<dbReference type="PROSITE" id="PS51103">
    <property type="entry name" value="PTS_EIIC_TYPE_1"/>
    <property type="match status" value="1"/>
</dbReference>
<evidence type="ECO:0000256" key="1">
    <source>
        <dbReference type="ARBA" id="ARBA00004651"/>
    </source>
</evidence>
<evidence type="ECO:0000256" key="17">
    <source>
        <dbReference type="SAM" id="Phobius"/>
    </source>
</evidence>
<feature type="domain" description="PTS EIIB type-1" evidence="19">
    <location>
        <begin position="4"/>
        <end position="86"/>
    </location>
</feature>
<feature type="active site" description="Phosphocysteine intermediate; for EIIB activity" evidence="16">
    <location>
        <position position="26"/>
    </location>
</feature>
<dbReference type="FunFam" id="3.30.1360.60:FF:000001">
    <property type="entry name" value="PTS system glucose-specific IIBC component PtsG"/>
    <property type="match status" value="1"/>
</dbReference>
<dbReference type="GeneID" id="75136685"/>
<evidence type="ECO:0000259" key="20">
    <source>
        <dbReference type="PROSITE" id="PS51103"/>
    </source>
</evidence>
<dbReference type="Gene3D" id="2.70.70.10">
    <property type="entry name" value="Glucose Permease (Domain IIA)"/>
    <property type="match status" value="1"/>
</dbReference>
<dbReference type="Pfam" id="PF02378">
    <property type="entry name" value="PTS_EIIC"/>
    <property type="match status" value="1"/>
</dbReference>
<dbReference type="PROSITE" id="PS51098">
    <property type="entry name" value="PTS_EIIB_TYPE_1"/>
    <property type="match status" value="1"/>
</dbReference>
<dbReference type="Gene3D" id="3.30.1360.60">
    <property type="entry name" value="Glucose permease domain IIB"/>
    <property type="match status" value="1"/>
</dbReference>
<dbReference type="PROSITE" id="PS51093">
    <property type="entry name" value="PTS_EIIA_TYPE_1"/>
    <property type="match status" value="1"/>
</dbReference>
<keyword evidence="9 17" id="KW-1133">Transmembrane helix</keyword>
<dbReference type="AlphaFoldDB" id="A0A9Q9J7X4"/>
<comment type="function">
    <text evidence="12">The phosphoenolpyruvate-dependent sugar phosphotransferase system (sugar PTS), a major carbohydrate active transport system, catalyzes the phosphorylation of incoming sugar substrates concomitantly with their translocation across the cell membrane. This system is involved in sucrose transport.</text>
</comment>
<keyword evidence="3" id="KW-1003">Cell membrane</keyword>
<accession>A0A9Q9J7X4</accession>
<dbReference type="InterPro" id="IPR013013">
    <property type="entry name" value="PTS_EIIC_1"/>
</dbReference>
<evidence type="ECO:0000256" key="11">
    <source>
        <dbReference type="ARBA" id="ARBA00044053"/>
    </source>
</evidence>
<feature type="transmembrane region" description="Helical" evidence="17">
    <location>
        <begin position="213"/>
        <end position="239"/>
    </location>
</feature>
<dbReference type="PANTHER" id="PTHR30175">
    <property type="entry name" value="PHOSPHOTRANSFERASE SYSTEM TRANSPORT PROTEIN"/>
    <property type="match status" value="1"/>
</dbReference>
<evidence type="ECO:0000256" key="6">
    <source>
        <dbReference type="ARBA" id="ARBA00022683"/>
    </source>
</evidence>
<sequence length="657" mass="69989">MAYEQLAKDILKDVGGKENITSVVHCTTRLRFKLKDESKANDDALKANDGVVTVVKAGGQYQVVIGTHVDKVYDTLLAEGGLSGGGQVDDNYEDKTNMSLTDRFIDLISGIFTPFLGALAAAGMIKGLTSAAVSLGWLSQSSGTYQILYAIGDGFFYFLPIIISLTAAKKFNLDKFIAVGIAASMVYPNIVAINNSKNVLMTLFKGSFIESDIHITFLKIPVIMMNYSSTVIPIILAVWFASHVQKLAKKLIPEMVQLFLVPFFTLLITVPITFIVIGPVASWASDALSALFQTLFNFSPILAALLMGGFWQVFVMFGVHWGFVAVFYAELASQGFDQIFLLSVSVCFAQIGVVLGIMFQTKNPKTRSLAIPAFISGIFGVTEPAIYGITLPRKKSFVLSCIAGAIGAVCFALGNVKAYSMAGFGIFAFPMVIGKNGVDATLYWTFASIIVSFVAGLALQLIFGRDAVDPEGEVAKGKAEAVAQAASEAADINEHAVKVQQEKIDYNQATKLVSPLAGQVLALTDVKDEVFSSGAMGQGLAIEPSAGTLYAPADGHVALVFPTGHAIGLNTDDGAEVLIHIGMDTVNLEGKGFETLVTKGQAIKAGDPLVKFDLDAIKAAGYEVTTPVIITNSKNYHNVTAIASGQVDVGQDLLELN</sequence>
<evidence type="ECO:0000256" key="12">
    <source>
        <dbReference type="ARBA" id="ARBA00045139"/>
    </source>
</evidence>
<dbReference type="PROSITE" id="PS01035">
    <property type="entry name" value="PTS_EIIB_TYPE_1_CYS"/>
    <property type="match status" value="1"/>
</dbReference>
<dbReference type="PANTHER" id="PTHR30175:SF1">
    <property type="entry name" value="PTS SYSTEM ARBUTIN-, CELLOBIOSE-, AND SALICIN-SPECIFIC EIIBC COMPONENT-RELATED"/>
    <property type="match status" value="1"/>
</dbReference>
<evidence type="ECO:0000256" key="4">
    <source>
        <dbReference type="ARBA" id="ARBA00022597"/>
    </source>
</evidence>
<keyword evidence="2" id="KW-0813">Transport</keyword>
<evidence type="ECO:0000256" key="13">
    <source>
        <dbReference type="ARBA" id="ARBA00048931"/>
    </source>
</evidence>
<evidence type="ECO:0000256" key="16">
    <source>
        <dbReference type="PROSITE-ProRule" id="PRU00421"/>
    </source>
</evidence>
<dbReference type="NCBIfam" id="TIGR01995">
    <property type="entry name" value="PTS-II-ABC-beta"/>
    <property type="match status" value="1"/>
</dbReference>
<feature type="domain" description="PTS EIIA type-1" evidence="18">
    <location>
        <begin position="528"/>
        <end position="632"/>
    </location>
</feature>
<dbReference type="InterPro" id="IPR050558">
    <property type="entry name" value="PTS_Sugar-Specific_Components"/>
</dbReference>
<feature type="transmembrane region" description="Helical" evidence="17">
    <location>
        <begin position="371"/>
        <end position="390"/>
    </location>
</feature>
<feature type="domain" description="PTS EIIC type-1" evidence="20">
    <location>
        <begin position="106"/>
        <end position="475"/>
    </location>
</feature>
<keyword evidence="4" id="KW-0762">Sugar transport</keyword>
<feature type="transmembrane region" description="Helical" evidence="17">
    <location>
        <begin position="104"/>
        <end position="125"/>
    </location>
</feature>
<comment type="subcellular location">
    <subcellularLocation>
        <location evidence="1">Cell membrane</location>
        <topology evidence="1">Multi-pass membrane protein</topology>
    </subcellularLocation>
</comment>
<dbReference type="InterPro" id="IPR001127">
    <property type="entry name" value="PTS_EIIA_1_perm"/>
</dbReference>
<protein>
    <recommendedName>
        <fullName evidence="14">PTS system sucrose-specific EIIBCA component</fullName>
        <ecNumber evidence="11">2.7.1.211</ecNumber>
    </recommendedName>
    <alternativeName>
        <fullName evidence="15">EIIBCA-Scr</fullName>
    </alternativeName>
</protein>
<dbReference type="GO" id="GO:0090589">
    <property type="term" value="F:protein-phosphocysteine-trehalose phosphotransferase system transporter activity"/>
    <property type="evidence" value="ECO:0007669"/>
    <property type="project" value="TreeGrafter"/>
</dbReference>
<gene>
    <name evidence="21" type="ORF">N4562_02490</name>
</gene>
<feature type="transmembrane region" description="Helical" evidence="17">
    <location>
        <begin position="176"/>
        <end position="193"/>
    </location>
</feature>
<evidence type="ECO:0000256" key="3">
    <source>
        <dbReference type="ARBA" id="ARBA00022475"/>
    </source>
</evidence>
<evidence type="ECO:0000256" key="8">
    <source>
        <dbReference type="ARBA" id="ARBA00022777"/>
    </source>
</evidence>
<dbReference type="Pfam" id="PF00367">
    <property type="entry name" value="PTS_EIIB"/>
    <property type="match status" value="1"/>
</dbReference>
<dbReference type="CDD" id="cd00212">
    <property type="entry name" value="PTS_IIB_glc"/>
    <property type="match status" value="1"/>
</dbReference>
<organism evidence="21 22">
    <name type="scientific">Ligilactobacillus agilis</name>
    <dbReference type="NCBI Taxonomy" id="1601"/>
    <lineage>
        <taxon>Bacteria</taxon>
        <taxon>Bacillati</taxon>
        <taxon>Bacillota</taxon>
        <taxon>Bacilli</taxon>
        <taxon>Lactobacillales</taxon>
        <taxon>Lactobacillaceae</taxon>
        <taxon>Ligilactobacillus</taxon>
    </lineage>
</organism>
<dbReference type="InterPro" id="IPR001996">
    <property type="entry name" value="PTS_IIB_1"/>
</dbReference>
<dbReference type="SUPFAM" id="SSF51261">
    <property type="entry name" value="Duplicated hybrid motif"/>
    <property type="match status" value="1"/>
</dbReference>
<dbReference type="PROSITE" id="PS00371">
    <property type="entry name" value="PTS_EIIA_TYPE_1_HIS"/>
    <property type="match status" value="1"/>
</dbReference>
<keyword evidence="5 21" id="KW-0808">Transferase</keyword>
<evidence type="ECO:0000256" key="10">
    <source>
        <dbReference type="ARBA" id="ARBA00023136"/>
    </source>
</evidence>
<dbReference type="InterPro" id="IPR018113">
    <property type="entry name" value="PTrfase_EIIB_Cys"/>
</dbReference>
<feature type="transmembrane region" description="Helical" evidence="17">
    <location>
        <begin position="259"/>
        <end position="281"/>
    </location>
</feature>